<evidence type="ECO:0000313" key="3">
    <source>
        <dbReference type="EMBL" id="KEF32104.1"/>
    </source>
</evidence>
<dbReference type="Gene3D" id="1.10.287.110">
    <property type="entry name" value="DnaJ domain"/>
    <property type="match status" value="1"/>
</dbReference>
<dbReference type="STRING" id="1137280.D777_00738"/>
<proteinExistence type="predicted"/>
<keyword evidence="1" id="KW-0143">Chaperone</keyword>
<reference evidence="3 4" key="1">
    <citation type="submission" date="2012-12" db="EMBL/GenBank/DDBJ databases">
        <title>Genome assembly of Marinobacter sp. AK21.</title>
        <authorList>
            <person name="Khatri I."/>
            <person name="Kumar R."/>
            <person name="Vaidya B."/>
            <person name="Subramanian S."/>
            <person name="Pinnaka A."/>
        </authorList>
    </citation>
    <scope>NUCLEOTIDE SEQUENCE [LARGE SCALE GENOMIC DNA]</scope>
    <source>
        <strain evidence="3 4">AK21</strain>
    </source>
</reference>
<dbReference type="InterPro" id="IPR001623">
    <property type="entry name" value="DnaJ_domain"/>
</dbReference>
<dbReference type="AlphaFoldDB" id="A0A072N373"/>
<evidence type="ECO:0000313" key="4">
    <source>
        <dbReference type="Proteomes" id="UP000035057"/>
    </source>
</evidence>
<dbReference type="InterPro" id="IPR036869">
    <property type="entry name" value="J_dom_sf"/>
</dbReference>
<evidence type="ECO:0000256" key="1">
    <source>
        <dbReference type="ARBA" id="ARBA00023186"/>
    </source>
</evidence>
<evidence type="ECO:0000259" key="2">
    <source>
        <dbReference type="PROSITE" id="PS50076"/>
    </source>
</evidence>
<accession>A0A072N373</accession>
<comment type="caution">
    <text evidence="3">The sequence shown here is derived from an EMBL/GenBank/DDBJ whole genome shotgun (WGS) entry which is preliminary data.</text>
</comment>
<dbReference type="EMBL" id="ANIE01000003">
    <property type="protein sequence ID" value="KEF32104.1"/>
    <property type="molecule type" value="Genomic_DNA"/>
</dbReference>
<dbReference type="Pfam" id="PF12339">
    <property type="entry name" value="DNAJ_related"/>
    <property type="match status" value="1"/>
</dbReference>
<dbReference type="InterPro" id="IPR021059">
    <property type="entry name" value="DnaJ-related_N"/>
</dbReference>
<dbReference type="Proteomes" id="UP000035057">
    <property type="component" value="Unassembled WGS sequence"/>
</dbReference>
<sequence>MEHELRETQGGLSELELIKALQRPPWSLIGEVSFHRPEALYPVHFLLFHVLYRLRDQVAESGEQLDISPLAIRLTKQDTVAGTGLPDGVDSLRQFYLDLSQYEMSEAVIHQMMDNFWAGRSAGQPARADVVAAAETLGFDKVPAEFQQVKRRFRRAVMQAHPDRGGETETIQRLNQAFSLLKAHFRALPHP</sequence>
<dbReference type="CDD" id="cd06257">
    <property type="entry name" value="DnaJ"/>
    <property type="match status" value="1"/>
</dbReference>
<dbReference type="PROSITE" id="PS50076">
    <property type="entry name" value="DNAJ_2"/>
    <property type="match status" value="1"/>
</dbReference>
<feature type="domain" description="J" evidence="2">
    <location>
        <begin position="132"/>
        <end position="186"/>
    </location>
</feature>
<name>A0A072N373_9GAMM</name>
<dbReference type="PATRIC" id="fig|1137280.3.peg.554"/>
<keyword evidence="4" id="KW-1185">Reference proteome</keyword>
<dbReference type="SMART" id="SM00271">
    <property type="entry name" value="DnaJ"/>
    <property type="match status" value="1"/>
</dbReference>
<dbReference type="SUPFAM" id="SSF46565">
    <property type="entry name" value="Chaperone J-domain"/>
    <property type="match status" value="1"/>
</dbReference>
<organism evidence="3 4">
    <name type="scientific">Marinobacter nitratireducens</name>
    <dbReference type="NCBI Taxonomy" id="1137280"/>
    <lineage>
        <taxon>Bacteria</taxon>
        <taxon>Pseudomonadati</taxon>
        <taxon>Pseudomonadota</taxon>
        <taxon>Gammaproteobacteria</taxon>
        <taxon>Pseudomonadales</taxon>
        <taxon>Marinobacteraceae</taxon>
        <taxon>Marinobacter</taxon>
    </lineage>
</organism>
<protein>
    <submittedName>
        <fullName evidence="3">DnaJ-class molecular chaperone</fullName>
    </submittedName>
</protein>
<gene>
    <name evidence="3" type="ORF">D777_00738</name>
</gene>